<comment type="caution">
    <text evidence="2">The sequence shown here is derived from an EMBL/GenBank/DDBJ whole genome shotgun (WGS) entry which is preliminary data.</text>
</comment>
<evidence type="ECO:0000313" key="2">
    <source>
        <dbReference type="EMBL" id="GAA5529291.1"/>
    </source>
</evidence>
<accession>A0ABP9X1J6</accession>
<keyword evidence="3" id="KW-1185">Reference proteome</keyword>
<dbReference type="Proteomes" id="UP001428290">
    <property type="component" value="Unassembled WGS sequence"/>
</dbReference>
<sequence length="255" mass="28750">MSRNLWQRDELILAFNLYYQIPFGKINAKNPQVIALAQLIRRSPGAVSFKLSNFASLDPTLKQRGIAGASHGSKADLAIWNEFYNNWEALAFESEQLLAKLSPAEAAEPETSLLELPIIEGLEREQLRRVRVNQHFFRKLVLAAYDQRCCITGLNIPSLLNASHIIPWAHAAEQRVNPHNGLCLNALHDRAFDRGLITITPDYRIQVASTLIKSSANSATNDLLLAYDQGQIEIPARFQPDPAFLRYHNQHIFQG</sequence>
<evidence type="ECO:0000259" key="1">
    <source>
        <dbReference type="Pfam" id="PF13391"/>
    </source>
</evidence>
<reference evidence="2 3" key="1">
    <citation type="submission" date="2024-02" db="EMBL/GenBank/DDBJ databases">
        <title>Herpetosiphon gulosus NBRC 112829.</title>
        <authorList>
            <person name="Ichikawa N."/>
            <person name="Katano-Makiyama Y."/>
            <person name="Hidaka K."/>
        </authorList>
    </citation>
    <scope>NUCLEOTIDE SEQUENCE [LARGE SCALE GENOMIC DNA]</scope>
    <source>
        <strain evidence="2 3">NBRC 112829</strain>
    </source>
</reference>
<dbReference type="Pfam" id="PF13391">
    <property type="entry name" value="HNH_2"/>
    <property type="match status" value="1"/>
</dbReference>
<dbReference type="RefSeq" id="WP_345722905.1">
    <property type="nucleotide sequence ID" value="NZ_BAABRU010000010.1"/>
</dbReference>
<gene>
    <name evidence="2" type="ORF">Hgul01_03098</name>
</gene>
<dbReference type="InterPro" id="IPR003615">
    <property type="entry name" value="HNH_nuc"/>
</dbReference>
<name>A0ABP9X1J6_9CHLR</name>
<proteinExistence type="predicted"/>
<feature type="domain" description="HNH nuclease" evidence="1">
    <location>
        <begin position="149"/>
        <end position="199"/>
    </location>
</feature>
<protein>
    <recommendedName>
        <fullName evidence="1">HNH nuclease domain-containing protein</fullName>
    </recommendedName>
</protein>
<organism evidence="2 3">
    <name type="scientific">Herpetosiphon gulosus</name>
    <dbReference type="NCBI Taxonomy" id="1973496"/>
    <lineage>
        <taxon>Bacteria</taxon>
        <taxon>Bacillati</taxon>
        <taxon>Chloroflexota</taxon>
        <taxon>Chloroflexia</taxon>
        <taxon>Herpetosiphonales</taxon>
        <taxon>Herpetosiphonaceae</taxon>
        <taxon>Herpetosiphon</taxon>
    </lineage>
</organism>
<dbReference type="EMBL" id="BAABRU010000010">
    <property type="protein sequence ID" value="GAA5529291.1"/>
    <property type="molecule type" value="Genomic_DNA"/>
</dbReference>
<evidence type="ECO:0000313" key="3">
    <source>
        <dbReference type="Proteomes" id="UP001428290"/>
    </source>
</evidence>